<dbReference type="PRINTS" id="PR00032">
    <property type="entry name" value="HTHARAC"/>
</dbReference>
<dbReference type="PANTHER" id="PTHR43280">
    <property type="entry name" value="ARAC-FAMILY TRANSCRIPTIONAL REGULATOR"/>
    <property type="match status" value="1"/>
</dbReference>
<evidence type="ECO:0000256" key="3">
    <source>
        <dbReference type="ARBA" id="ARBA00023163"/>
    </source>
</evidence>
<dbReference type="Pfam" id="PF12833">
    <property type="entry name" value="HTH_18"/>
    <property type="match status" value="1"/>
</dbReference>
<accession>A0A6C0G2I3</accession>
<dbReference type="Pfam" id="PF02311">
    <property type="entry name" value="AraC_binding"/>
    <property type="match status" value="1"/>
</dbReference>
<name>A0A6C0G2I3_9BACL</name>
<proteinExistence type="predicted"/>
<evidence type="ECO:0000259" key="4">
    <source>
        <dbReference type="PROSITE" id="PS01124"/>
    </source>
</evidence>
<keyword evidence="3" id="KW-0804">Transcription</keyword>
<dbReference type="GO" id="GO:0003700">
    <property type="term" value="F:DNA-binding transcription factor activity"/>
    <property type="evidence" value="ECO:0007669"/>
    <property type="project" value="InterPro"/>
</dbReference>
<sequence>MSASGKQLPSVIEEQGASAVIVGHFNEDDVYFTKRPYGMSDWLITYTLDGSGYFLIDGEERFCQAGDVTVMQPGVPHQYGTRQGGHWHFVWAHFTSRISETNLLPVQKLLIHAVDNASARRRIGRAFKRLASDAFERGTYWSELCENTLREVILLLAQRHSRPLDPRIEEVRHLLSSRMREPVLIEELAREVGLSPSRLSHLYKESTGMSIIDSLNDMRIRQAAVLLEHAGRSATEVAADVGFENYNHFANQFRKRFGVNPRQYKRRGAANPD</sequence>
<organism evidence="5 6">
    <name type="scientific">Paenibacillus lycopersici</name>
    <dbReference type="NCBI Taxonomy" id="2704462"/>
    <lineage>
        <taxon>Bacteria</taxon>
        <taxon>Bacillati</taxon>
        <taxon>Bacillota</taxon>
        <taxon>Bacilli</taxon>
        <taxon>Bacillales</taxon>
        <taxon>Paenibacillaceae</taxon>
        <taxon>Paenibacillus</taxon>
    </lineage>
</organism>
<dbReference type="GO" id="GO:0043565">
    <property type="term" value="F:sequence-specific DNA binding"/>
    <property type="evidence" value="ECO:0007669"/>
    <property type="project" value="InterPro"/>
</dbReference>
<dbReference type="PANTHER" id="PTHR43280:SF2">
    <property type="entry name" value="HTH-TYPE TRANSCRIPTIONAL REGULATOR EXSA"/>
    <property type="match status" value="1"/>
</dbReference>
<dbReference type="SUPFAM" id="SSF46689">
    <property type="entry name" value="Homeodomain-like"/>
    <property type="match status" value="2"/>
</dbReference>
<dbReference type="InterPro" id="IPR018060">
    <property type="entry name" value="HTH_AraC"/>
</dbReference>
<keyword evidence="2" id="KW-0238">DNA-binding</keyword>
<gene>
    <name evidence="5" type="ORF">GXP70_20605</name>
</gene>
<dbReference type="InterPro" id="IPR037923">
    <property type="entry name" value="HTH-like"/>
</dbReference>
<dbReference type="PROSITE" id="PS01124">
    <property type="entry name" value="HTH_ARAC_FAMILY_2"/>
    <property type="match status" value="1"/>
</dbReference>
<evidence type="ECO:0000256" key="2">
    <source>
        <dbReference type="ARBA" id="ARBA00023125"/>
    </source>
</evidence>
<evidence type="ECO:0000313" key="5">
    <source>
        <dbReference type="EMBL" id="QHT62143.1"/>
    </source>
</evidence>
<dbReference type="Gene3D" id="1.10.10.60">
    <property type="entry name" value="Homeodomain-like"/>
    <property type="match status" value="2"/>
</dbReference>
<evidence type="ECO:0000256" key="1">
    <source>
        <dbReference type="ARBA" id="ARBA00023015"/>
    </source>
</evidence>
<dbReference type="SMART" id="SM00342">
    <property type="entry name" value="HTH_ARAC"/>
    <property type="match status" value="1"/>
</dbReference>
<dbReference type="AlphaFoldDB" id="A0A6C0G2I3"/>
<dbReference type="RefSeq" id="WP_162358577.1">
    <property type="nucleotide sequence ID" value="NZ_CP048209.1"/>
</dbReference>
<reference evidence="5 6" key="1">
    <citation type="submission" date="2020-01" db="EMBL/GenBank/DDBJ databases">
        <title>Paenibacillus sp. nov., isolated from tomato rhizosphere.</title>
        <authorList>
            <person name="Weon H.-Y."/>
            <person name="Lee S.A."/>
        </authorList>
    </citation>
    <scope>NUCLEOTIDE SEQUENCE [LARGE SCALE GENOMIC DNA]</scope>
    <source>
        <strain evidence="5 6">12200R-189</strain>
    </source>
</reference>
<feature type="domain" description="HTH araC/xylS-type" evidence="4">
    <location>
        <begin position="169"/>
        <end position="267"/>
    </location>
</feature>
<keyword evidence="1" id="KW-0805">Transcription regulation</keyword>
<evidence type="ECO:0000313" key="6">
    <source>
        <dbReference type="Proteomes" id="UP000476064"/>
    </source>
</evidence>
<dbReference type="Proteomes" id="UP000476064">
    <property type="component" value="Chromosome"/>
</dbReference>
<keyword evidence="6" id="KW-1185">Reference proteome</keyword>
<dbReference type="InterPro" id="IPR009057">
    <property type="entry name" value="Homeodomain-like_sf"/>
</dbReference>
<protein>
    <submittedName>
        <fullName evidence="5">Helix-turn-helix domain-containing protein</fullName>
    </submittedName>
</protein>
<dbReference type="SUPFAM" id="SSF51215">
    <property type="entry name" value="Regulatory protein AraC"/>
    <property type="match status" value="1"/>
</dbReference>
<dbReference type="EMBL" id="CP048209">
    <property type="protein sequence ID" value="QHT62143.1"/>
    <property type="molecule type" value="Genomic_DNA"/>
</dbReference>
<dbReference type="KEGG" id="plyc:GXP70_20605"/>
<dbReference type="Gene3D" id="2.60.120.280">
    <property type="entry name" value="Regulatory protein AraC"/>
    <property type="match status" value="1"/>
</dbReference>
<dbReference type="InterPro" id="IPR020449">
    <property type="entry name" value="Tscrpt_reg_AraC-type_HTH"/>
</dbReference>
<dbReference type="InterPro" id="IPR003313">
    <property type="entry name" value="AraC-bd"/>
</dbReference>